<evidence type="ECO:0000256" key="2">
    <source>
        <dbReference type="RuleBase" id="RU363116"/>
    </source>
</evidence>
<comment type="function">
    <text evidence="2">May mediate accelerated ATP-independent bidirectional transbilayer migration of phospholipids upon binding calcium ions that results in a loss of phospholipid asymmetry in the plasma membrane.</text>
</comment>
<gene>
    <name evidence="3" type="ORF">PMACD_LOCUS15633</name>
</gene>
<dbReference type="SUPFAM" id="SSF54518">
    <property type="entry name" value="Tubby C-terminal domain-like"/>
    <property type="match status" value="1"/>
</dbReference>
<dbReference type="InterPro" id="IPR005552">
    <property type="entry name" value="Scramblase"/>
</dbReference>
<dbReference type="PANTHER" id="PTHR23248">
    <property type="entry name" value="PHOSPHOLIPID SCRAMBLASE-RELATED"/>
    <property type="match status" value="1"/>
</dbReference>
<protein>
    <recommendedName>
        <fullName evidence="2">Phospholipid scramblase</fullName>
    </recommendedName>
</protein>
<keyword evidence="4" id="KW-1185">Reference proteome</keyword>
<keyword evidence="2" id="KW-0106">Calcium</keyword>
<dbReference type="PANTHER" id="PTHR23248:SF9">
    <property type="entry name" value="PHOSPHOLIPID SCRAMBLASE"/>
    <property type="match status" value="1"/>
</dbReference>
<dbReference type="InterPro" id="IPR025659">
    <property type="entry name" value="Tubby-like_C"/>
</dbReference>
<name>A0A821XWM6_9NEOP</name>
<dbReference type="Proteomes" id="UP000663880">
    <property type="component" value="Unassembled WGS sequence"/>
</dbReference>
<dbReference type="Pfam" id="PF03803">
    <property type="entry name" value="Scramblase"/>
    <property type="match status" value="1"/>
</dbReference>
<keyword evidence="2" id="KW-0564">Palmitate</keyword>
<reference evidence="3" key="1">
    <citation type="submission" date="2021-02" db="EMBL/GenBank/DDBJ databases">
        <authorList>
            <person name="Steward A R."/>
        </authorList>
    </citation>
    <scope>NUCLEOTIDE SEQUENCE</scope>
</reference>
<evidence type="ECO:0000313" key="3">
    <source>
        <dbReference type="EMBL" id="CAF4950480.1"/>
    </source>
</evidence>
<dbReference type="OrthoDB" id="191150at2759"/>
<dbReference type="AlphaFoldDB" id="A0A821XWM6"/>
<sequence length="197" mass="22183">MSTPEECNALAQLSSLERVVVREKTADYPNCKYVVTSSEGVVLLYAKEDCGIVNKVLAGKTRTFQIDVFDTSDREVMKLRRPYSVGQDKMDVSVCGQLAAIVRKEVTFFKPVLTINDTNDRQVIRVKGPVSTTSQCDFELYSNEKKCIGAICKRWNGVTRGHGDRDNFVIHLPQMEASYKAAVLGTCFLIDFLYYEN</sequence>
<dbReference type="GO" id="GO:0017128">
    <property type="term" value="F:phospholipid scramblase activity"/>
    <property type="evidence" value="ECO:0007669"/>
    <property type="project" value="InterPro"/>
</dbReference>
<dbReference type="GO" id="GO:0005886">
    <property type="term" value="C:plasma membrane"/>
    <property type="evidence" value="ECO:0007669"/>
    <property type="project" value="TreeGrafter"/>
</dbReference>
<organism evidence="3 4">
    <name type="scientific">Pieris macdunnoughi</name>
    <dbReference type="NCBI Taxonomy" id="345717"/>
    <lineage>
        <taxon>Eukaryota</taxon>
        <taxon>Metazoa</taxon>
        <taxon>Ecdysozoa</taxon>
        <taxon>Arthropoda</taxon>
        <taxon>Hexapoda</taxon>
        <taxon>Insecta</taxon>
        <taxon>Pterygota</taxon>
        <taxon>Neoptera</taxon>
        <taxon>Endopterygota</taxon>
        <taxon>Lepidoptera</taxon>
        <taxon>Glossata</taxon>
        <taxon>Ditrysia</taxon>
        <taxon>Papilionoidea</taxon>
        <taxon>Pieridae</taxon>
        <taxon>Pierinae</taxon>
        <taxon>Pieris</taxon>
    </lineage>
</organism>
<comment type="cofactor">
    <cofactor evidence="2">
        <name>Ca(2+)</name>
        <dbReference type="ChEBI" id="CHEBI:29108"/>
    </cofactor>
</comment>
<accession>A0A821XWM6</accession>
<proteinExistence type="inferred from homology"/>
<comment type="similarity">
    <text evidence="1 2">Belongs to the phospholipid scramblase family.</text>
</comment>
<keyword evidence="2" id="KW-0449">Lipoprotein</keyword>
<comment type="caution">
    <text evidence="3">The sequence shown here is derived from an EMBL/GenBank/DDBJ whole genome shotgun (WGS) entry which is preliminary data.</text>
</comment>
<evidence type="ECO:0000256" key="1">
    <source>
        <dbReference type="ARBA" id="ARBA00005350"/>
    </source>
</evidence>
<evidence type="ECO:0000313" key="4">
    <source>
        <dbReference type="Proteomes" id="UP000663880"/>
    </source>
</evidence>
<dbReference type="EMBL" id="CAJOBZ010000072">
    <property type="protein sequence ID" value="CAF4950480.1"/>
    <property type="molecule type" value="Genomic_DNA"/>
</dbReference>